<accession>J4D5J1</accession>
<evidence type="ECO:0000256" key="4">
    <source>
        <dbReference type="ARBA" id="ARBA00022741"/>
    </source>
</evidence>
<protein>
    <submittedName>
        <fullName evidence="11">ABC transporter</fullName>
    </submittedName>
</protein>
<dbReference type="InterPro" id="IPR017871">
    <property type="entry name" value="ABC_transporter-like_CS"/>
</dbReference>
<dbReference type="PROSITE" id="PS50893">
    <property type="entry name" value="ABC_TRANSPORTER_2"/>
    <property type="match status" value="2"/>
</dbReference>
<dbReference type="InterPro" id="IPR011527">
    <property type="entry name" value="ABC1_TM_dom"/>
</dbReference>
<dbReference type="Gene3D" id="1.20.1560.10">
    <property type="entry name" value="ABC transporter type 1, transmembrane domain"/>
    <property type="match status" value="2"/>
</dbReference>
<feature type="transmembrane region" description="Helical" evidence="8">
    <location>
        <begin position="316"/>
        <end position="344"/>
    </location>
</feature>
<dbReference type="SUPFAM" id="SSF52540">
    <property type="entry name" value="P-loop containing nucleoside triphosphate hydrolases"/>
    <property type="match status" value="2"/>
</dbReference>
<feature type="transmembrane region" description="Helical" evidence="8">
    <location>
        <begin position="280"/>
        <end position="304"/>
    </location>
</feature>
<keyword evidence="7 8" id="KW-0472">Membrane</keyword>
<feature type="transmembrane region" description="Helical" evidence="8">
    <location>
        <begin position="1002"/>
        <end position="1019"/>
    </location>
</feature>
<dbReference type="OrthoDB" id="6500128at2759"/>
<dbReference type="STRING" id="869250.J4D5J1"/>
<evidence type="ECO:0000256" key="2">
    <source>
        <dbReference type="ARBA" id="ARBA00022448"/>
    </source>
</evidence>
<feature type="transmembrane region" description="Helical" evidence="8">
    <location>
        <begin position="432"/>
        <end position="451"/>
    </location>
</feature>
<evidence type="ECO:0000256" key="5">
    <source>
        <dbReference type="ARBA" id="ARBA00022840"/>
    </source>
</evidence>
<feature type="transmembrane region" description="Helical" evidence="8">
    <location>
        <begin position="122"/>
        <end position="148"/>
    </location>
</feature>
<feature type="domain" description="ABC transporter" evidence="9">
    <location>
        <begin position="1235"/>
        <end position="1516"/>
    </location>
</feature>
<dbReference type="SMART" id="SM00382">
    <property type="entry name" value="AAA"/>
    <property type="match status" value="2"/>
</dbReference>
<feature type="transmembrane region" description="Helical" evidence="8">
    <location>
        <begin position="168"/>
        <end position="191"/>
    </location>
</feature>
<evidence type="ECO:0000256" key="8">
    <source>
        <dbReference type="SAM" id="Phobius"/>
    </source>
</evidence>
<feature type="transmembrane region" description="Helical" evidence="8">
    <location>
        <begin position="392"/>
        <end position="412"/>
    </location>
</feature>
<feature type="transmembrane region" description="Helical" evidence="8">
    <location>
        <begin position="902"/>
        <end position="925"/>
    </location>
</feature>
<dbReference type="PANTHER" id="PTHR24223">
    <property type="entry name" value="ATP-BINDING CASSETTE SUB-FAMILY C"/>
    <property type="match status" value="1"/>
</dbReference>
<dbReference type="EMBL" id="AP011946">
    <property type="protein sequence ID" value="BAM39000.1"/>
    <property type="molecule type" value="Genomic_DNA"/>
</dbReference>
<feature type="transmembrane region" description="Helical" evidence="8">
    <location>
        <begin position="975"/>
        <end position="996"/>
    </location>
</feature>
<dbReference type="KEGG" id="tot:TOT_010000465"/>
<dbReference type="PROSITE" id="PS00211">
    <property type="entry name" value="ABC_TRANSPORTER_1"/>
    <property type="match status" value="1"/>
</dbReference>
<dbReference type="RefSeq" id="XP_009689301.1">
    <property type="nucleotide sequence ID" value="XM_009691006.1"/>
</dbReference>
<evidence type="ECO:0000256" key="1">
    <source>
        <dbReference type="ARBA" id="ARBA00004370"/>
    </source>
</evidence>
<sequence length="1526" mass="174611">MKQQPFSKLTESGDGPEAFFWESDVHDKSYYKGAKSRRFRYYDDSNALKYPFYHWVPRWIALYSKGYLEPYRFHPLPLSDQIQYWEPILSNHISEELVKLELLELSRSKSKKKKEKRPRKSVFVKAMFVAFWKRVLLGLLGIVVTNVLSMSISVLVERLLKILSDKSFTLVSTVLFLLAIILCQILDGLFVGNFNFYMSRFVLIVQSCPPVAAFRHGLSHRRNFANNINGSNALGVCNQVVHSCAPDSECSKNPLYCPARRHQTREMSPKMITIDFTDSYGISVLFSSLITIIEFLTNFVYGIFLMSTKIRVNIWVLYLVGVVFIFLMVVMEIIGCYAFGWILYIRDNKICRLSSILNSLPVIRKMFYDDIAANIITQARNNELSLFYIRMFLLYFNIALYSSCINVSFYVMQRYFVKSVNNVSLITEIDTSAFVTTFYIYMRIINSMFLIPISIKHIGTSFPSYKRLEKFYKDSSPNFYISDNKYTGSVKTSTNIVPITTQLPKDIVVYYKDASFTWVHTRNDLLNKNYEPLLKNVNFELKRGEIAIVTGSKGAGKSNFIKSMIGEMTLVGGSMAVVPLHTSMPIFYASEDIFLQQGTIRSNIVFGYKFDEHLYNTVLKAVELELDISTWDKGDLRVVSDNAHSLSGGQRVRVELARAIYAYLVFHKVNKEYNNSKCSFLMCLDASFQCLDPYVSKNVFNNLFNVKTGLLVKDDLSVVLTTSKQSLELCLKSSDVGQLHKVTICDIKNNEVELYSNLHDFAKNIKEDDADHADLKATTTDIYHTNGFTDDMLSTCSSGSNTRLGRTEETKSSYLKSFDSFSAHQKKGIEFDPHLVYMKPASAMFAISIMLIIVITIMDNVKLVLSTDLSDYITNNINQHKDGKFVDLSEIKKQSNLSLKTMALIVTIIIVLSLLFTLTLSMACITSSRKFHEYCINSIFKYSSSVIKVKNEINQVMTYILCDIIMLDDSLCHEFYLLVSSFILTVIHLVTLFYLIPISIPLVVTALLIISKIMFLNCIRSSKVIELCFLETTAQLNRNIENATTGPSIYRSFRKDLELLVNHAEHNDYKIRSNFAMFSMLTWLSISFNWIFSATTFVILVIPILLDRFTTTKLRVGYFGLALSLSMNVIKSFTKFTTIFSTVEVYMCTVDRFKYFIPPGANLTFGKSPNTHEEYLVNPGTKDVGGLDKKQLLRRRAIEFKAQNRKFYQVRRLFYHPRITIMDVHKYLTSNHFSVELKNVCVYTTPGLNPESMILKNITVTAHKSEIIGMVGRTGAGKTTLLSVIQNIIENRTGQVLLDGKDLNDIPKVVLRQIIGVLPQLPFVFKGWTVRRFLDPRRLFSDDEINQALNDCGLLEFVNELPGGKKLDSILVAEEPLLYYQKLKGAQRSPMEYKSMELTKPGEESDTLVPNSQLRTLSLARLVLYRHFYRVIVVDEPPEEDLTEEEGTRIDDLGVQIYDLLQKYFSHCTTFVTAHDLNVLKKCTYVWALHQGCLLRICKLSDIAQNESISKIIEESIKCSKLYSKM</sequence>
<evidence type="ECO:0000313" key="11">
    <source>
        <dbReference type="EMBL" id="BAM39000.1"/>
    </source>
</evidence>
<evidence type="ECO:0000256" key="6">
    <source>
        <dbReference type="ARBA" id="ARBA00022989"/>
    </source>
</evidence>
<comment type="subcellular location">
    <subcellularLocation>
        <location evidence="1">Membrane</location>
    </subcellularLocation>
</comment>
<evidence type="ECO:0000259" key="10">
    <source>
        <dbReference type="PROSITE" id="PS50929"/>
    </source>
</evidence>
<feature type="domain" description="ABC transporter" evidence="9">
    <location>
        <begin position="509"/>
        <end position="756"/>
    </location>
</feature>
<dbReference type="GO" id="GO:0140359">
    <property type="term" value="F:ABC-type transporter activity"/>
    <property type="evidence" value="ECO:0007669"/>
    <property type="project" value="InterPro"/>
</dbReference>
<reference evidence="11 12" key="1">
    <citation type="journal article" date="2012" name="MBio">
        <title>Comparative genome analysis of three eukaryotic parasites with differing abilities to transform leukocytes reveals key mediators of Theileria-induced leukocyte transformation.</title>
        <authorList>
            <person name="Hayashida K."/>
            <person name="Hara Y."/>
            <person name="Abe T."/>
            <person name="Yamasaki C."/>
            <person name="Toyoda A."/>
            <person name="Kosuge T."/>
            <person name="Suzuki Y."/>
            <person name="Sato Y."/>
            <person name="Kawashima S."/>
            <person name="Katayama T."/>
            <person name="Wakaguri H."/>
            <person name="Inoue N."/>
            <person name="Homma K."/>
            <person name="Tada-Umezaki M."/>
            <person name="Yagi Y."/>
            <person name="Fujii Y."/>
            <person name="Habara T."/>
            <person name="Kanehisa M."/>
            <person name="Watanabe H."/>
            <person name="Ito K."/>
            <person name="Gojobori T."/>
            <person name="Sugawara H."/>
            <person name="Imanishi T."/>
            <person name="Weir W."/>
            <person name="Gardner M."/>
            <person name="Pain A."/>
            <person name="Shiels B."/>
            <person name="Hattori M."/>
            <person name="Nene V."/>
            <person name="Sugimoto C."/>
        </authorList>
    </citation>
    <scope>NUCLEOTIDE SEQUENCE [LARGE SCALE GENOMIC DNA]</scope>
    <source>
        <strain evidence="11 12">Shintoku</strain>
    </source>
</reference>
<evidence type="ECO:0000259" key="9">
    <source>
        <dbReference type="PROSITE" id="PS50893"/>
    </source>
</evidence>
<evidence type="ECO:0000256" key="7">
    <source>
        <dbReference type="ARBA" id="ARBA00023136"/>
    </source>
</evidence>
<keyword evidence="4" id="KW-0547">Nucleotide-binding</keyword>
<dbReference type="Gene3D" id="3.40.50.300">
    <property type="entry name" value="P-loop containing nucleotide triphosphate hydrolases"/>
    <property type="match status" value="2"/>
</dbReference>
<dbReference type="GO" id="GO:0005524">
    <property type="term" value="F:ATP binding"/>
    <property type="evidence" value="ECO:0007669"/>
    <property type="project" value="UniProtKB-KW"/>
</dbReference>
<evidence type="ECO:0000313" key="12">
    <source>
        <dbReference type="Proteomes" id="UP000003786"/>
    </source>
</evidence>
<dbReference type="InterPro" id="IPR050173">
    <property type="entry name" value="ABC_transporter_C-like"/>
</dbReference>
<organism evidence="11 12">
    <name type="scientific">Theileria orientalis strain Shintoku</name>
    <dbReference type="NCBI Taxonomy" id="869250"/>
    <lineage>
        <taxon>Eukaryota</taxon>
        <taxon>Sar</taxon>
        <taxon>Alveolata</taxon>
        <taxon>Apicomplexa</taxon>
        <taxon>Aconoidasida</taxon>
        <taxon>Piroplasmida</taxon>
        <taxon>Theileriidae</taxon>
        <taxon>Theileria</taxon>
    </lineage>
</organism>
<keyword evidence="12" id="KW-1185">Reference proteome</keyword>
<keyword evidence="5" id="KW-0067">ATP-binding</keyword>
<dbReference type="InterPro" id="IPR003439">
    <property type="entry name" value="ABC_transporter-like_ATP-bd"/>
</dbReference>
<name>J4D5J1_THEOR</name>
<evidence type="ECO:0000256" key="3">
    <source>
        <dbReference type="ARBA" id="ARBA00022692"/>
    </source>
</evidence>
<feature type="transmembrane region" description="Helical" evidence="8">
    <location>
        <begin position="1080"/>
        <end position="1106"/>
    </location>
</feature>
<dbReference type="OMA" id="DQSAADM"/>
<dbReference type="eggNOG" id="KOG0054">
    <property type="taxonomic scope" value="Eukaryota"/>
</dbReference>
<proteinExistence type="predicted"/>
<dbReference type="Proteomes" id="UP000003786">
    <property type="component" value="Chromosome 1"/>
</dbReference>
<feature type="domain" description="ABC transmembrane type-1" evidence="10">
    <location>
        <begin position="883"/>
        <end position="1144"/>
    </location>
</feature>
<dbReference type="InterPro" id="IPR036640">
    <property type="entry name" value="ABC1_TM_sf"/>
</dbReference>
<dbReference type="GO" id="GO:0016020">
    <property type="term" value="C:membrane"/>
    <property type="evidence" value="ECO:0007669"/>
    <property type="project" value="UniProtKB-SubCell"/>
</dbReference>
<dbReference type="PROSITE" id="PS50929">
    <property type="entry name" value="ABC_TM1F"/>
    <property type="match status" value="1"/>
</dbReference>
<dbReference type="GeneID" id="20713375"/>
<dbReference type="Pfam" id="PF00005">
    <property type="entry name" value="ABC_tran"/>
    <property type="match status" value="2"/>
</dbReference>
<dbReference type="SUPFAM" id="SSF90123">
    <property type="entry name" value="ABC transporter transmembrane region"/>
    <property type="match status" value="2"/>
</dbReference>
<dbReference type="InterPro" id="IPR027417">
    <property type="entry name" value="P-loop_NTPase"/>
</dbReference>
<dbReference type="VEuPathDB" id="PiroplasmaDB:TOT_010000465"/>
<dbReference type="InterPro" id="IPR003593">
    <property type="entry name" value="AAA+_ATPase"/>
</dbReference>
<feature type="transmembrane region" description="Helical" evidence="8">
    <location>
        <begin position="836"/>
        <end position="858"/>
    </location>
</feature>
<keyword evidence="3 8" id="KW-0812">Transmembrane</keyword>
<keyword evidence="2" id="KW-0813">Transport</keyword>
<keyword evidence="6 8" id="KW-1133">Transmembrane helix</keyword>
<gene>
    <name evidence="11" type="ORF">TOT_010000465</name>
</gene>
<dbReference type="GO" id="GO:0016887">
    <property type="term" value="F:ATP hydrolysis activity"/>
    <property type="evidence" value="ECO:0007669"/>
    <property type="project" value="InterPro"/>
</dbReference>